<organism evidence="1 2">
    <name type="scientific">Pleuronectes platessa</name>
    <name type="common">European plaice</name>
    <dbReference type="NCBI Taxonomy" id="8262"/>
    <lineage>
        <taxon>Eukaryota</taxon>
        <taxon>Metazoa</taxon>
        <taxon>Chordata</taxon>
        <taxon>Craniata</taxon>
        <taxon>Vertebrata</taxon>
        <taxon>Euteleostomi</taxon>
        <taxon>Actinopterygii</taxon>
        <taxon>Neopterygii</taxon>
        <taxon>Teleostei</taxon>
        <taxon>Neoteleostei</taxon>
        <taxon>Acanthomorphata</taxon>
        <taxon>Carangaria</taxon>
        <taxon>Pleuronectiformes</taxon>
        <taxon>Pleuronectoidei</taxon>
        <taxon>Pleuronectidae</taxon>
        <taxon>Pleuronectes</taxon>
    </lineage>
</organism>
<accession>A0A9N7UMQ6</accession>
<evidence type="ECO:0000313" key="1">
    <source>
        <dbReference type="EMBL" id="CAB1432926.1"/>
    </source>
</evidence>
<name>A0A9N7UMQ6_PLEPL</name>
<dbReference type="Proteomes" id="UP001153269">
    <property type="component" value="Unassembled WGS sequence"/>
</dbReference>
<dbReference type="EMBL" id="CADEAL010001491">
    <property type="protein sequence ID" value="CAB1432926.1"/>
    <property type="molecule type" value="Genomic_DNA"/>
</dbReference>
<reference evidence="1" key="1">
    <citation type="submission" date="2020-03" db="EMBL/GenBank/DDBJ databases">
        <authorList>
            <person name="Weist P."/>
        </authorList>
    </citation>
    <scope>NUCLEOTIDE SEQUENCE</scope>
</reference>
<keyword evidence="2" id="KW-1185">Reference proteome</keyword>
<protein>
    <submittedName>
        <fullName evidence="1">Uncharacterized protein</fullName>
    </submittedName>
</protein>
<proteinExistence type="predicted"/>
<comment type="caution">
    <text evidence="1">The sequence shown here is derived from an EMBL/GenBank/DDBJ whole genome shotgun (WGS) entry which is preliminary data.</text>
</comment>
<evidence type="ECO:0000313" key="2">
    <source>
        <dbReference type="Proteomes" id="UP001153269"/>
    </source>
</evidence>
<sequence>MPDFQRVFPGLITCCRPRRSQTCLPRLCPGYYLSLLSSTTSFAYSLLVMLLLGSVATQLTTGPVCQLDGGICVAVLLLANGVLERKELQPAERRSIWRTLTSPIRMSSPEELKPAEADESRTHQCQNCGKVCPHSHFPKMLPPDAILTMR</sequence>
<dbReference type="AlphaFoldDB" id="A0A9N7UMQ6"/>
<gene>
    <name evidence="1" type="ORF">PLEPLA_LOCUS21013</name>
</gene>